<dbReference type="Proteomes" id="UP001430954">
    <property type="component" value="Unassembled WGS sequence"/>
</dbReference>
<dbReference type="RefSeq" id="WP_223676029.1">
    <property type="nucleotide sequence ID" value="NZ_JAINZW010000003.1"/>
</dbReference>
<feature type="signal peptide" evidence="2">
    <location>
        <begin position="1"/>
        <end position="27"/>
    </location>
</feature>
<reference evidence="3 4" key="1">
    <citation type="submission" date="2021-09" db="EMBL/GenBank/DDBJ databases">
        <title>Lysobacter sp. 13A isolated from the river sediment.</title>
        <authorList>
            <person name="Liu H."/>
            <person name="Li S."/>
            <person name="Mao S."/>
        </authorList>
    </citation>
    <scope>NUCLEOTIDE SEQUENCE [LARGE SCALE GENOMIC DNA]</scope>
    <source>
        <strain evidence="3 4">13A</strain>
    </source>
</reference>
<evidence type="ECO:0000313" key="4">
    <source>
        <dbReference type="Proteomes" id="UP001430954"/>
    </source>
</evidence>
<keyword evidence="2" id="KW-0732">Signal</keyword>
<keyword evidence="1" id="KW-0472">Membrane</keyword>
<feature type="transmembrane region" description="Helical" evidence="1">
    <location>
        <begin position="238"/>
        <end position="257"/>
    </location>
</feature>
<organism evidence="3 4">
    <name type="scientific">Novilysobacter selenitireducens</name>
    <dbReference type="NCBI Taxonomy" id="2872639"/>
    <lineage>
        <taxon>Bacteria</taxon>
        <taxon>Pseudomonadati</taxon>
        <taxon>Pseudomonadota</taxon>
        <taxon>Gammaproteobacteria</taxon>
        <taxon>Lysobacterales</taxon>
        <taxon>Lysobacteraceae</taxon>
        <taxon>Novilysobacter</taxon>
    </lineage>
</organism>
<evidence type="ECO:0000313" key="3">
    <source>
        <dbReference type="EMBL" id="MBZ4039580.1"/>
    </source>
</evidence>
<dbReference type="PROSITE" id="PS51257">
    <property type="entry name" value="PROKAR_LIPOPROTEIN"/>
    <property type="match status" value="1"/>
</dbReference>
<feature type="chain" id="PRO_5046938184" evidence="2">
    <location>
        <begin position="28"/>
        <end position="261"/>
    </location>
</feature>
<keyword evidence="1" id="KW-1133">Transmembrane helix</keyword>
<gene>
    <name evidence="3" type="ORF">K6753_08535</name>
</gene>
<keyword evidence="4" id="KW-1185">Reference proteome</keyword>
<sequence length="261" mass="28111">MRFRRAWRAAVVAWACGMAACMAVATAAPAPRPAVPVPEDAIPSPGAVLVDPDFGVSTREFGLDRQVQMYQWRRSGDQLERVWSAGRIESADFGADYQNPPLPIDSQRWWARDATLGGHPIDETVLQALGEWRPFRPAFSDLPLNMAATFQPEGDGLGSAENPLAPAVGDLRITWRELHLPPLAGRLELRDGRWQLSPRTAAAALNAAPLPPVVDERPAVLETAADVVAPPAGTGNRWWWALGIVAAAAALAVGAAVRRRG</sequence>
<accession>A0ABS7T6S3</accession>
<comment type="caution">
    <text evidence="3">The sequence shown here is derived from an EMBL/GenBank/DDBJ whole genome shotgun (WGS) entry which is preliminary data.</text>
</comment>
<proteinExistence type="predicted"/>
<keyword evidence="1" id="KW-0812">Transmembrane</keyword>
<evidence type="ECO:0000256" key="2">
    <source>
        <dbReference type="SAM" id="SignalP"/>
    </source>
</evidence>
<dbReference type="EMBL" id="JAINZW010000003">
    <property type="protein sequence ID" value="MBZ4039580.1"/>
    <property type="molecule type" value="Genomic_DNA"/>
</dbReference>
<name>A0ABS7T6S3_9GAMM</name>
<evidence type="ECO:0000256" key="1">
    <source>
        <dbReference type="SAM" id="Phobius"/>
    </source>
</evidence>
<protein>
    <submittedName>
        <fullName evidence="3">TMEM43 family protein</fullName>
    </submittedName>
</protein>